<dbReference type="Pfam" id="PF03551">
    <property type="entry name" value="PadR"/>
    <property type="match status" value="1"/>
</dbReference>
<dbReference type="PANTHER" id="PTHR43252:SF2">
    <property type="entry name" value="TRANSCRIPTION REGULATOR, PADR-LIKE FAMILY"/>
    <property type="match status" value="1"/>
</dbReference>
<reference evidence="2" key="1">
    <citation type="submission" date="2019-08" db="EMBL/GenBank/DDBJ databases">
        <authorList>
            <person name="Kucharzyk K."/>
            <person name="Murdoch R.W."/>
            <person name="Higgins S."/>
            <person name="Loffler F."/>
        </authorList>
    </citation>
    <scope>NUCLEOTIDE SEQUENCE</scope>
</reference>
<sequence>MGNKRIEVVSESMFYTLMAFLYGEYSGAEIASIVEKLTKGRVRLGPATLYTILGRFEEEQILMETRTDGRKRVYRITDKGIQMYHDERERLAQCLADSATWEEESK</sequence>
<dbReference type="Gene3D" id="1.10.10.10">
    <property type="entry name" value="Winged helix-like DNA-binding domain superfamily/Winged helix DNA-binding domain"/>
    <property type="match status" value="1"/>
</dbReference>
<dbReference type="SUPFAM" id="SSF46785">
    <property type="entry name" value="Winged helix' DNA-binding domain"/>
    <property type="match status" value="1"/>
</dbReference>
<dbReference type="InterPro" id="IPR036390">
    <property type="entry name" value="WH_DNA-bd_sf"/>
</dbReference>
<comment type="caution">
    <text evidence="2">The sequence shown here is derived from an EMBL/GenBank/DDBJ whole genome shotgun (WGS) entry which is preliminary data.</text>
</comment>
<evidence type="ECO:0000259" key="1">
    <source>
        <dbReference type="Pfam" id="PF03551"/>
    </source>
</evidence>
<dbReference type="InterPro" id="IPR005149">
    <property type="entry name" value="Tscrpt_reg_PadR_N"/>
</dbReference>
<protein>
    <recommendedName>
        <fullName evidence="1">Transcription regulator PadR N-terminal domain-containing protein</fullName>
    </recommendedName>
</protein>
<proteinExistence type="predicted"/>
<dbReference type="InterPro" id="IPR036388">
    <property type="entry name" value="WH-like_DNA-bd_sf"/>
</dbReference>
<dbReference type="PANTHER" id="PTHR43252">
    <property type="entry name" value="TRANSCRIPTIONAL REGULATOR YQJI"/>
    <property type="match status" value="1"/>
</dbReference>
<evidence type="ECO:0000313" key="2">
    <source>
        <dbReference type="EMBL" id="MPM05381.1"/>
    </source>
</evidence>
<accession>A0A644WPE6</accession>
<organism evidence="2">
    <name type="scientific">bioreactor metagenome</name>
    <dbReference type="NCBI Taxonomy" id="1076179"/>
    <lineage>
        <taxon>unclassified sequences</taxon>
        <taxon>metagenomes</taxon>
        <taxon>ecological metagenomes</taxon>
    </lineage>
</organism>
<dbReference type="AlphaFoldDB" id="A0A644WPE6"/>
<dbReference type="EMBL" id="VSSQ01001127">
    <property type="protein sequence ID" value="MPM05381.1"/>
    <property type="molecule type" value="Genomic_DNA"/>
</dbReference>
<feature type="domain" description="Transcription regulator PadR N-terminal" evidence="1">
    <location>
        <begin position="24"/>
        <end position="83"/>
    </location>
</feature>
<name>A0A644WPE6_9ZZZZ</name>
<gene>
    <name evidence="2" type="ORF">SDC9_51671</name>
</gene>